<dbReference type="InterPro" id="IPR051611">
    <property type="entry name" value="ECF_transporter_component"/>
</dbReference>
<feature type="transmembrane region" description="Helical" evidence="7">
    <location>
        <begin position="241"/>
        <end position="259"/>
    </location>
</feature>
<evidence type="ECO:0000256" key="4">
    <source>
        <dbReference type="ARBA" id="ARBA00022692"/>
    </source>
</evidence>
<protein>
    <submittedName>
        <fullName evidence="8">Energy-coupling factor transporter transmembrane protein NikQ</fullName>
    </submittedName>
</protein>
<dbReference type="GO" id="GO:0006824">
    <property type="term" value="P:cobalt ion transport"/>
    <property type="evidence" value="ECO:0007669"/>
    <property type="project" value="InterPro"/>
</dbReference>
<dbReference type="STRING" id="388408.LAX5112_00461"/>
<keyword evidence="6 7" id="KW-0472">Membrane</keyword>
<gene>
    <name evidence="8" type="primary">nikQ</name>
    <name evidence="8" type="ORF">LAX5112_00461</name>
</gene>
<dbReference type="CDD" id="cd16914">
    <property type="entry name" value="EcfT"/>
    <property type="match status" value="1"/>
</dbReference>
<evidence type="ECO:0000313" key="9">
    <source>
        <dbReference type="Proteomes" id="UP000053235"/>
    </source>
</evidence>
<dbReference type="GO" id="GO:0043190">
    <property type="term" value="C:ATP-binding cassette (ABC) transporter complex"/>
    <property type="evidence" value="ECO:0007669"/>
    <property type="project" value="InterPro"/>
</dbReference>
<evidence type="ECO:0000256" key="3">
    <source>
        <dbReference type="ARBA" id="ARBA00022475"/>
    </source>
</evidence>
<reference evidence="9" key="1">
    <citation type="submission" date="2015-07" db="EMBL/GenBank/DDBJ databases">
        <authorList>
            <person name="Rodrigo-Torres Lidia"/>
            <person name="Arahal R.David."/>
        </authorList>
    </citation>
    <scope>NUCLEOTIDE SEQUENCE [LARGE SCALE GENOMIC DNA]</scope>
    <source>
        <strain evidence="9">CECT 5112</strain>
    </source>
</reference>
<evidence type="ECO:0000313" key="8">
    <source>
        <dbReference type="EMBL" id="CTQ64961.1"/>
    </source>
</evidence>
<dbReference type="RefSeq" id="WP_055670417.1">
    <property type="nucleotide sequence ID" value="NZ_CXWD01000002.1"/>
</dbReference>
<name>A0A0M6ZRW4_9HYPH</name>
<dbReference type="Pfam" id="PF02361">
    <property type="entry name" value="CbiQ"/>
    <property type="match status" value="1"/>
</dbReference>
<evidence type="ECO:0000256" key="1">
    <source>
        <dbReference type="ARBA" id="ARBA00004651"/>
    </source>
</evidence>
<dbReference type="InterPro" id="IPR003339">
    <property type="entry name" value="ABC/ECF_trnsptr_transmembrane"/>
</dbReference>
<comment type="similarity">
    <text evidence="2">Belongs to the CbiQ family.</text>
</comment>
<keyword evidence="4 7" id="KW-0812">Transmembrane</keyword>
<accession>A0A0M6ZRW4</accession>
<feature type="transmembrane region" description="Helical" evidence="7">
    <location>
        <begin position="121"/>
        <end position="142"/>
    </location>
</feature>
<keyword evidence="5 7" id="KW-1133">Transmembrane helix</keyword>
<dbReference type="InterPro" id="IPR012809">
    <property type="entry name" value="ECF_CbiQ"/>
</dbReference>
<keyword evidence="3" id="KW-1003">Cell membrane</keyword>
<dbReference type="EMBL" id="CXWD01000002">
    <property type="protein sequence ID" value="CTQ64961.1"/>
    <property type="molecule type" value="Genomic_DNA"/>
</dbReference>
<keyword evidence="9" id="KW-1185">Reference proteome</keyword>
<dbReference type="NCBIfam" id="TIGR02454">
    <property type="entry name" value="ECF_T_CbiQ"/>
    <property type="match status" value="1"/>
</dbReference>
<comment type="subcellular location">
    <subcellularLocation>
        <location evidence="1">Cell membrane</location>
        <topology evidence="1">Multi-pass membrane protein</topology>
    </subcellularLocation>
</comment>
<sequence>MGHFVSSGPKILISADTAQSTRTLDGLDPRSRVLAALCFAILTVSLNSFPVLILAFGVSVATLLATRLPIKATLLRMAAMDGFIIFMLALLPFTVPGQPLFFVFGFGFSLEGLLKAAEIGLTANAVILMLMVLVGTLEPVTLGHALHRLKTPETLVHLLMFTVRYISVLHQEYLRLRSAMKVRSFRLSNSIHTYRTIGYLVGMMLVRSIDRSERILAAMKCRGFTGTIPLLDTMRFTSCDGVFAVCALFVGTALFILEWKIGAAY</sequence>
<dbReference type="AlphaFoldDB" id="A0A0M6ZRW4"/>
<evidence type="ECO:0000256" key="5">
    <source>
        <dbReference type="ARBA" id="ARBA00022989"/>
    </source>
</evidence>
<dbReference type="Proteomes" id="UP000053235">
    <property type="component" value="Unassembled WGS sequence"/>
</dbReference>
<feature type="transmembrane region" description="Helical" evidence="7">
    <location>
        <begin position="33"/>
        <end position="66"/>
    </location>
</feature>
<dbReference type="OrthoDB" id="4533at2"/>
<evidence type="ECO:0000256" key="2">
    <source>
        <dbReference type="ARBA" id="ARBA00008564"/>
    </source>
</evidence>
<evidence type="ECO:0000256" key="7">
    <source>
        <dbReference type="SAM" id="Phobius"/>
    </source>
</evidence>
<organism evidence="8 9">
    <name type="scientific">Roseibium alexandrii</name>
    <dbReference type="NCBI Taxonomy" id="388408"/>
    <lineage>
        <taxon>Bacteria</taxon>
        <taxon>Pseudomonadati</taxon>
        <taxon>Pseudomonadota</taxon>
        <taxon>Alphaproteobacteria</taxon>
        <taxon>Hyphomicrobiales</taxon>
        <taxon>Stappiaceae</taxon>
        <taxon>Roseibium</taxon>
    </lineage>
</organism>
<dbReference type="PANTHER" id="PTHR34857">
    <property type="entry name" value="SLL0384 PROTEIN"/>
    <property type="match status" value="1"/>
</dbReference>
<evidence type="ECO:0000256" key="6">
    <source>
        <dbReference type="ARBA" id="ARBA00023136"/>
    </source>
</evidence>
<proteinExistence type="inferred from homology"/>
<dbReference type="PANTHER" id="PTHR34857:SF2">
    <property type="entry name" value="SLL0384 PROTEIN"/>
    <property type="match status" value="1"/>
</dbReference>